<protein>
    <submittedName>
        <fullName evidence="2">Uncharacterized protein</fullName>
    </submittedName>
</protein>
<dbReference type="EMBL" id="JAUKUD010000005">
    <property type="protein sequence ID" value="KAK0743515.1"/>
    <property type="molecule type" value="Genomic_DNA"/>
</dbReference>
<evidence type="ECO:0000256" key="1">
    <source>
        <dbReference type="SAM" id="MobiDB-lite"/>
    </source>
</evidence>
<name>A0AA40EQ95_9PEZI</name>
<evidence type="ECO:0000313" key="2">
    <source>
        <dbReference type="EMBL" id="KAK0743515.1"/>
    </source>
</evidence>
<organism evidence="2 3">
    <name type="scientific">Schizothecium vesticola</name>
    <dbReference type="NCBI Taxonomy" id="314040"/>
    <lineage>
        <taxon>Eukaryota</taxon>
        <taxon>Fungi</taxon>
        <taxon>Dikarya</taxon>
        <taxon>Ascomycota</taxon>
        <taxon>Pezizomycotina</taxon>
        <taxon>Sordariomycetes</taxon>
        <taxon>Sordariomycetidae</taxon>
        <taxon>Sordariales</taxon>
        <taxon>Schizotheciaceae</taxon>
        <taxon>Schizothecium</taxon>
    </lineage>
</organism>
<reference evidence="2" key="1">
    <citation type="submission" date="2023-06" db="EMBL/GenBank/DDBJ databases">
        <title>Genome-scale phylogeny and comparative genomics of the fungal order Sordariales.</title>
        <authorList>
            <consortium name="Lawrence Berkeley National Laboratory"/>
            <person name="Hensen N."/>
            <person name="Bonometti L."/>
            <person name="Westerberg I."/>
            <person name="Brannstrom I.O."/>
            <person name="Guillou S."/>
            <person name="Cros-Aarteil S."/>
            <person name="Calhoun S."/>
            <person name="Haridas S."/>
            <person name="Kuo A."/>
            <person name="Mondo S."/>
            <person name="Pangilinan J."/>
            <person name="Riley R."/>
            <person name="LaButti K."/>
            <person name="Andreopoulos B."/>
            <person name="Lipzen A."/>
            <person name="Chen C."/>
            <person name="Yanf M."/>
            <person name="Daum C."/>
            <person name="Ng V."/>
            <person name="Clum A."/>
            <person name="Steindorff A."/>
            <person name="Ohm R."/>
            <person name="Martin F."/>
            <person name="Silar P."/>
            <person name="Natvig D."/>
            <person name="Lalanne C."/>
            <person name="Gautier V."/>
            <person name="Ament-velasquez S.L."/>
            <person name="Kruys A."/>
            <person name="Hutchinson M.I."/>
            <person name="Powell A.J."/>
            <person name="Barry K."/>
            <person name="Miller A.N."/>
            <person name="Grigoriev I.V."/>
            <person name="Debuchy R."/>
            <person name="Gladieux P."/>
            <person name="Thoren M.H."/>
            <person name="Johannesson H."/>
        </authorList>
    </citation>
    <scope>NUCLEOTIDE SEQUENCE</scope>
    <source>
        <strain evidence="2">SMH3187-1</strain>
    </source>
</reference>
<gene>
    <name evidence="2" type="ORF">B0T18DRAFT_185737</name>
</gene>
<dbReference type="AlphaFoldDB" id="A0AA40EQ95"/>
<dbReference type="PANTHER" id="PTHR33112">
    <property type="entry name" value="DOMAIN PROTEIN, PUTATIVE-RELATED"/>
    <property type="match status" value="1"/>
</dbReference>
<evidence type="ECO:0000313" key="3">
    <source>
        <dbReference type="Proteomes" id="UP001172155"/>
    </source>
</evidence>
<dbReference type="PANTHER" id="PTHR33112:SF10">
    <property type="entry name" value="TOL"/>
    <property type="match status" value="1"/>
</dbReference>
<proteinExistence type="predicted"/>
<feature type="region of interest" description="Disordered" evidence="1">
    <location>
        <begin position="157"/>
        <end position="178"/>
    </location>
</feature>
<dbReference type="Proteomes" id="UP001172155">
    <property type="component" value="Unassembled WGS sequence"/>
</dbReference>
<accession>A0AA40EQ95</accession>
<keyword evidence="3" id="KW-1185">Reference proteome</keyword>
<sequence>MPDFRLRDEFSAFHEIPHSDLLSVWASIVESYSGLKLTRPGQDRLVALSGVADEFGRTLELREEEELVGGHGQGSVGGGSVYLAGLWLPLILGLLLWEKAGEEPHERLPAIPSYSWASVYTRVQWSSRINPCNGNVDGDCKVVNVLYAQSREGVASIDDPSFANGPPDYRPPKDGARKASANRFPVLCLRTKLQPVILGNRFQTQDDRDLAARLTEQIKSGPGRGSYNPNRRKVASYLDREHVAGWASLEHPEFQSDDQPSRVIFALQISKNFAKSAPGLGHRMGVHAVFYVLFVRRVEGGPIDSYERIGVGALFGKDFEKQFQTAVTREIRLL</sequence>
<comment type="caution">
    <text evidence="2">The sequence shown here is derived from an EMBL/GenBank/DDBJ whole genome shotgun (WGS) entry which is preliminary data.</text>
</comment>